<name>A0A0A2XZT2_9PAST</name>
<evidence type="ECO:0000313" key="10">
    <source>
        <dbReference type="EMBL" id="KGQ35885.1"/>
    </source>
</evidence>
<evidence type="ECO:0000256" key="4">
    <source>
        <dbReference type="ARBA" id="ARBA00022723"/>
    </source>
</evidence>
<dbReference type="SUPFAM" id="SSF53067">
    <property type="entry name" value="Actin-like ATPase domain"/>
    <property type="match status" value="1"/>
</dbReference>
<dbReference type="PATRIC" id="fig|155515.4.peg.229"/>
<evidence type="ECO:0000259" key="9">
    <source>
        <dbReference type="Pfam" id="PF00814"/>
    </source>
</evidence>
<dbReference type="InterPro" id="IPR043129">
    <property type="entry name" value="ATPase_NBD"/>
</dbReference>
<dbReference type="Pfam" id="PF00814">
    <property type="entry name" value="TsaD"/>
    <property type="match status" value="1"/>
</dbReference>
<feature type="binding site" evidence="8">
    <location>
        <position position="115"/>
    </location>
    <ligand>
        <name>Fe cation</name>
        <dbReference type="ChEBI" id="CHEBI:24875"/>
    </ligand>
</feature>
<dbReference type="OrthoDB" id="9806197at2"/>
<comment type="caution">
    <text evidence="10">The sequence shown here is derived from an EMBL/GenBank/DDBJ whole genome shotgun (WGS) entry which is preliminary data.</text>
</comment>
<dbReference type="InterPro" id="IPR022450">
    <property type="entry name" value="TsaD"/>
</dbReference>
<dbReference type="InterPro" id="IPR017861">
    <property type="entry name" value="KAE1/TsaD"/>
</dbReference>
<reference evidence="11 13" key="2">
    <citation type="submission" date="2014-11" db="EMBL/GenBank/DDBJ databases">
        <title>Pan-genome of Gallibacterium spp.</title>
        <authorList>
            <person name="Kudirkiene E."/>
            <person name="Bojesen A.M."/>
        </authorList>
    </citation>
    <scope>NUCLEOTIDE SEQUENCE [LARGE SCALE GENOMIC DNA]</scope>
    <source>
        <strain evidence="11 13">Gerl. 2740/89</strain>
    </source>
</reference>
<evidence type="ECO:0000256" key="8">
    <source>
        <dbReference type="HAMAP-Rule" id="MF_01445"/>
    </source>
</evidence>
<dbReference type="Proteomes" id="UP000092594">
    <property type="component" value="Unassembled WGS sequence"/>
</dbReference>
<accession>A0A0A2XZT2</accession>
<feature type="binding site" evidence="8">
    <location>
        <position position="272"/>
    </location>
    <ligand>
        <name>substrate</name>
    </ligand>
</feature>
<evidence type="ECO:0000313" key="13">
    <source>
        <dbReference type="Proteomes" id="UP000092594"/>
    </source>
</evidence>
<dbReference type="RefSeq" id="WP_039174488.1">
    <property type="nucleotide sequence ID" value="NZ_JPXX01000037.1"/>
</dbReference>
<dbReference type="STRING" id="155515.JP36_10630"/>
<feature type="domain" description="Gcp-like" evidence="9">
    <location>
        <begin position="24"/>
        <end position="307"/>
    </location>
</feature>
<evidence type="ECO:0000256" key="1">
    <source>
        <dbReference type="ARBA" id="ARBA00022490"/>
    </source>
</evidence>
<dbReference type="CDD" id="cd24133">
    <property type="entry name" value="ASKHA_NBD_TsaD_bac"/>
    <property type="match status" value="1"/>
</dbReference>
<evidence type="ECO:0000313" key="12">
    <source>
        <dbReference type="Proteomes" id="UP000030539"/>
    </source>
</evidence>
<comment type="cofactor">
    <cofactor evidence="8">
        <name>Fe(2+)</name>
        <dbReference type="ChEBI" id="CHEBI:29033"/>
    </cofactor>
    <text evidence="8">Binds 1 Fe(2+) ion per subunit.</text>
</comment>
<dbReference type="PRINTS" id="PR00789">
    <property type="entry name" value="OSIALOPTASE"/>
</dbReference>
<dbReference type="PROSITE" id="PS01016">
    <property type="entry name" value="GLYCOPROTEASE"/>
    <property type="match status" value="1"/>
</dbReference>
<dbReference type="NCBIfam" id="TIGR03723">
    <property type="entry name" value="T6A_TsaD_YgjD"/>
    <property type="match status" value="1"/>
</dbReference>
<keyword evidence="3 8" id="KW-0819">tRNA processing</keyword>
<feature type="binding site" evidence="8">
    <location>
        <position position="167"/>
    </location>
    <ligand>
        <name>substrate</name>
    </ligand>
</feature>
<comment type="catalytic activity">
    <reaction evidence="7 8">
        <text>L-threonylcarbamoyladenylate + adenosine(37) in tRNA = N(6)-L-threonylcarbamoyladenosine(37) in tRNA + AMP + H(+)</text>
        <dbReference type="Rhea" id="RHEA:37059"/>
        <dbReference type="Rhea" id="RHEA-COMP:10162"/>
        <dbReference type="Rhea" id="RHEA-COMP:10163"/>
        <dbReference type="ChEBI" id="CHEBI:15378"/>
        <dbReference type="ChEBI" id="CHEBI:73682"/>
        <dbReference type="ChEBI" id="CHEBI:74411"/>
        <dbReference type="ChEBI" id="CHEBI:74418"/>
        <dbReference type="ChEBI" id="CHEBI:456215"/>
        <dbReference type="EC" id="2.3.1.234"/>
    </reaction>
</comment>
<comment type="caution">
    <text evidence="8">Lacks conserved residue(s) required for the propagation of feature annotation.</text>
</comment>
<dbReference type="HAMAP" id="MF_01445">
    <property type="entry name" value="TsaD"/>
    <property type="match status" value="1"/>
</dbReference>
<proteinExistence type="inferred from homology"/>
<dbReference type="GO" id="GO:0005506">
    <property type="term" value="F:iron ion binding"/>
    <property type="evidence" value="ECO:0007669"/>
    <property type="project" value="UniProtKB-UniRule"/>
</dbReference>
<organism evidence="10 12">
    <name type="scientific">Gallibacterium genomosp. 1</name>
    <dbReference type="NCBI Taxonomy" id="155515"/>
    <lineage>
        <taxon>Bacteria</taxon>
        <taxon>Pseudomonadati</taxon>
        <taxon>Pseudomonadota</taxon>
        <taxon>Gammaproteobacteria</taxon>
        <taxon>Pasteurellales</taxon>
        <taxon>Pasteurellaceae</taxon>
        <taxon>Gallibacterium</taxon>
    </lineage>
</organism>
<comment type="function">
    <text evidence="8">Required for the formation of a threonylcarbamoyl group on adenosine at position 37 (t(6)A37) in tRNAs that read codons beginning with adenine. Is involved in the transfer of the threonylcarbamoyl moiety of threonylcarbamoyl-AMP (TC-AMP) to the N6 group of A37, together with TsaE and TsaB. TsaD likely plays a direct catalytic role in this reaction.</text>
</comment>
<dbReference type="NCBIfam" id="TIGR00329">
    <property type="entry name" value="gcp_kae1"/>
    <property type="match status" value="1"/>
</dbReference>
<keyword evidence="6 8" id="KW-0012">Acyltransferase</keyword>
<dbReference type="Proteomes" id="UP000030539">
    <property type="component" value="Unassembled WGS sequence"/>
</dbReference>
<dbReference type="EMBL" id="JPXX01000037">
    <property type="protein sequence ID" value="KGQ35885.1"/>
    <property type="molecule type" value="Genomic_DNA"/>
</dbReference>
<gene>
    <name evidence="8" type="primary">tsaD</name>
    <name evidence="10" type="ORF">JP36_10630</name>
    <name evidence="11" type="ORF">QV05_10165</name>
</gene>
<comment type="similarity">
    <text evidence="8">Belongs to the KAE1 / TsaD family.</text>
</comment>
<feature type="binding site" evidence="8">
    <location>
        <begin position="134"/>
        <end position="138"/>
    </location>
    <ligand>
        <name>substrate</name>
    </ligand>
</feature>
<evidence type="ECO:0000256" key="6">
    <source>
        <dbReference type="ARBA" id="ARBA00023315"/>
    </source>
</evidence>
<comment type="subcellular location">
    <subcellularLocation>
        <location evidence="8">Cytoplasm</location>
    </subcellularLocation>
</comment>
<keyword evidence="4 8" id="KW-0479">Metal-binding</keyword>
<dbReference type="GO" id="GO:0005737">
    <property type="term" value="C:cytoplasm"/>
    <property type="evidence" value="ECO:0007669"/>
    <property type="project" value="UniProtKB-SubCell"/>
</dbReference>
<dbReference type="AlphaFoldDB" id="A0A0A2XZT2"/>
<keyword evidence="1 8" id="KW-0963">Cytoplasm</keyword>
<protein>
    <recommendedName>
        <fullName evidence="8">tRNA N6-adenosine threonylcarbamoyltransferase</fullName>
        <ecNumber evidence="8">2.3.1.234</ecNumber>
    </recommendedName>
    <alternativeName>
        <fullName evidence="8">N6-L-threonylcarbamoyladenine synthase</fullName>
        <shortName evidence="8">t(6)A synthase</shortName>
    </alternativeName>
    <alternativeName>
        <fullName evidence="8">t(6)A37 threonylcarbamoyladenosine biosynthesis protein TsaD</fullName>
    </alternativeName>
    <alternativeName>
        <fullName evidence="8">tRNA threonylcarbamoyladenosine biosynthesis protein TsaD</fullName>
    </alternativeName>
</protein>
<evidence type="ECO:0000256" key="3">
    <source>
        <dbReference type="ARBA" id="ARBA00022694"/>
    </source>
</evidence>
<dbReference type="eggNOG" id="COG0533">
    <property type="taxonomic scope" value="Bacteria"/>
</dbReference>
<feature type="binding site" evidence="8">
    <location>
        <position position="300"/>
    </location>
    <ligand>
        <name>Fe cation</name>
        <dbReference type="ChEBI" id="CHEBI:24875"/>
    </ligand>
</feature>
<evidence type="ECO:0000313" key="11">
    <source>
        <dbReference type="EMBL" id="OBW98964.1"/>
    </source>
</evidence>
<dbReference type="PANTHER" id="PTHR11735">
    <property type="entry name" value="TRNA N6-ADENOSINE THREONYLCARBAMOYLTRANSFERASE"/>
    <property type="match status" value="1"/>
</dbReference>
<dbReference type="EC" id="2.3.1.234" evidence="8"/>
<keyword evidence="5 8" id="KW-0408">Iron</keyword>
<dbReference type="GO" id="GO:0061711">
    <property type="term" value="F:tRNA N(6)-L-threonylcarbamoyladenine synthase activity"/>
    <property type="evidence" value="ECO:0007669"/>
    <property type="project" value="UniProtKB-EC"/>
</dbReference>
<dbReference type="Gene3D" id="3.30.420.40">
    <property type="match status" value="2"/>
</dbReference>
<feature type="binding site" evidence="8">
    <location>
        <position position="111"/>
    </location>
    <ligand>
        <name>Fe cation</name>
        <dbReference type="ChEBI" id="CHEBI:24875"/>
    </ligand>
</feature>
<dbReference type="GO" id="GO:0002949">
    <property type="term" value="P:tRNA threonylcarbamoyladenosine modification"/>
    <property type="evidence" value="ECO:0007669"/>
    <property type="project" value="UniProtKB-UniRule"/>
</dbReference>
<keyword evidence="13" id="KW-1185">Reference proteome</keyword>
<dbReference type="InterPro" id="IPR017860">
    <property type="entry name" value="Peptidase_M22_CS"/>
</dbReference>
<sequence>MKVLGIESSCDETGVAIYDEEKGLIANQLYTQISLHADYGGVVPELASRDHIRKTAPLIQAALQEANLQPEDIDGVAYTTGPGLAGALLVGAMIARSLAYAWNVPALGVHHMEGHLLAPMLEERVPDFPFLALLVSGGHTQLIQVNGIGDYQLLGESIDDAAGEAFDKTAKLLGLDYPGGAALSRLAEQGNPNRFIFPRPMTDRPGLDFSFSGLKTFAANTVAQYPQDQQTRCDIAYAFQAAVVDTLAIKCQRALTQTGLKRLVIAGGVSANKQLRQRLAELMEKLGGEVFYPAPQFCTDNGAMIAYAGFLRLKAGEQTGLAVEVRPRWKMSDLAKIVS</sequence>
<evidence type="ECO:0000256" key="5">
    <source>
        <dbReference type="ARBA" id="ARBA00023004"/>
    </source>
</evidence>
<feature type="binding site" evidence="8">
    <location>
        <position position="180"/>
    </location>
    <ligand>
        <name>substrate</name>
    </ligand>
</feature>
<dbReference type="EMBL" id="JTJQ01000037">
    <property type="protein sequence ID" value="OBW98964.1"/>
    <property type="molecule type" value="Genomic_DNA"/>
</dbReference>
<evidence type="ECO:0000256" key="7">
    <source>
        <dbReference type="ARBA" id="ARBA00048117"/>
    </source>
</evidence>
<reference evidence="10 12" key="1">
    <citation type="submission" date="2014-08" db="EMBL/GenBank/DDBJ databases">
        <title>Chaperone-usher fimbriae in a diverse selection of Gallibacterium genomes.</title>
        <authorList>
            <person name="Kudirkiene E."/>
            <person name="Bager R.J."/>
            <person name="Johnson T.J."/>
            <person name="Bojesen A.M."/>
        </authorList>
    </citation>
    <scope>NUCLEOTIDE SEQUENCE [LARGE SCALE GENOMIC DNA]</scope>
    <source>
        <strain evidence="10 12">CCM5974</strain>
    </source>
</reference>
<evidence type="ECO:0000256" key="2">
    <source>
        <dbReference type="ARBA" id="ARBA00022679"/>
    </source>
</evidence>
<dbReference type="PANTHER" id="PTHR11735:SF6">
    <property type="entry name" value="TRNA N6-ADENOSINE THREONYLCARBAMOYLTRANSFERASE, MITOCHONDRIAL"/>
    <property type="match status" value="1"/>
</dbReference>
<dbReference type="FunFam" id="3.30.420.40:FF:000031">
    <property type="entry name" value="tRNA N6-adenosine threonylcarbamoyltransferase"/>
    <property type="match status" value="1"/>
</dbReference>
<keyword evidence="2 8" id="KW-0808">Transferase</keyword>
<dbReference type="InterPro" id="IPR000905">
    <property type="entry name" value="Gcp-like_dom"/>
</dbReference>